<dbReference type="PANTHER" id="PTHR43668">
    <property type="entry name" value="ALLANTOINASE"/>
    <property type="match status" value="1"/>
</dbReference>
<dbReference type="InterPro" id="IPR050138">
    <property type="entry name" value="DHOase/Allantoinase_Hydrolase"/>
</dbReference>
<reference evidence="5" key="1">
    <citation type="journal article" date="2015" name="Nature">
        <title>Complex archaea that bridge the gap between prokaryotes and eukaryotes.</title>
        <authorList>
            <person name="Spang A."/>
            <person name="Saw J.H."/>
            <person name="Jorgensen S.L."/>
            <person name="Zaremba-Niedzwiedzka K."/>
            <person name="Martijn J."/>
            <person name="Lind A.E."/>
            <person name="van Eijk R."/>
            <person name="Schleper C."/>
            <person name="Guy L."/>
            <person name="Ettema T.J."/>
        </authorList>
    </citation>
    <scope>NUCLEOTIDE SEQUENCE</scope>
</reference>
<dbReference type="EMBL" id="LAZR01009172">
    <property type="protein sequence ID" value="KKM74247.1"/>
    <property type="molecule type" value="Genomic_DNA"/>
</dbReference>
<dbReference type="AlphaFoldDB" id="A0A0F9MY92"/>
<feature type="domain" description="Amidohydrolase-related" evidence="4">
    <location>
        <begin position="58"/>
        <end position="423"/>
    </location>
</feature>
<accession>A0A0F9MY92</accession>
<dbReference type="Gene3D" id="3.20.20.140">
    <property type="entry name" value="Metal-dependent hydrolases"/>
    <property type="match status" value="1"/>
</dbReference>
<evidence type="ECO:0000259" key="4">
    <source>
        <dbReference type="Pfam" id="PF01979"/>
    </source>
</evidence>
<dbReference type="GO" id="GO:0005737">
    <property type="term" value="C:cytoplasm"/>
    <property type="evidence" value="ECO:0007669"/>
    <property type="project" value="TreeGrafter"/>
</dbReference>
<comment type="cofactor">
    <cofactor evidence="1">
        <name>Zn(2+)</name>
        <dbReference type="ChEBI" id="CHEBI:29105"/>
    </cofactor>
</comment>
<dbReference type="InterPro" id="IPR006680">
    <property type="entry name" value="Amidohydro-rel"/>
</dbReference>
<keyword evidence="2" id="KW-0479">Metal-binding</keyword>
<evidence type="ECO:0000256" key="1">
    <source>
        <dbReference type="ARBA" id="ARBA00001947"/>
    </source>
</evidence>
<proteinExistence type="predicted"/>
<evidence type="ECO:0000256" key="3">
    <source>
        <dbReference type="ARBA" id="ARBA00022801"/>
    </source>
</evidence>
<dbReference type="PROSITE" id="PS00483">
    <property type="entry name" value="DIHYDROOROTASE_2"/>
    <property type="match status" value="1"/>
</dbReference>
<dbReference type="GO" id="GO:0046872">
    <property type="term" value="F:metal ion binding"/>
    <property type="evidence" value="ECO:0007669"/>
    <property type="project" value="UniProtKB-KW"/>
</dbReference>
<dbReference type="GO" id="GO:0006145">
    <property type="term" value="P:purine nucleobase catabolic process"/>
    <property type="evidence" value="ECO:0007669"/>
    <property type="project" value="TreeGrafter"/>
</dbReference>
<dbReference type="InterPro" id="IPR002195">
    <property type="entry name" value="Dihydroorotase_CS"/>
</dbReference>
<dbReference type="Gene3D" id="2.30.40.10">
    <property type="entry name" value="Urease, subunit C, domain 1"/>
    <property type="match status" value="1"/>
</dbReference>
<dbReference type="PANTHER" id="PTHR43668:SF2">
    <property type="entry name" value="ALLANTOINASE"/>
    <property type="match status" value="1"/>
</dbReference>
<dbReference type="Pfam" id="PF01979">
    <property type="entry name" value="Amidohydro_1"/>
    <property type="match status" value="1"/>
</dbReference>
<dbReference type="NCBIfam" id="TIGR00857">
    <property type="entry name" value="pyrC_multi"/>
    <property type="match status" value="1"/>
</dbReference>
<gene>
    <name evidence="5" type="ORF">LCGC14_1402250</name>
</gene>
<dbReference type="SUPFAM" id="SSF51556">
    <property type="entry name" value="Metallo-dependent hydrolases"/>
    <property type="match status" value="1"/>
</dbReference>
<comment type="caution">
    <text evidence="5">The sequence shown here is derived from an EMBL/GenBank/DDBJ whole genome shotgun (WGS) entry which is preliminary data.</text>
</comment>
<dbReference type="InterPro" id="IPR032466">
    <property type="entry name" value="Metal_Hydrolase"/>
</dbReference>
<dbReference type="GO" id="GO:0004038">
    <property type="term" value="F:allantoinase activity"/>
    <property type="evidence" value="ECO:0007669"/>
    <property type="project" value="TreeGrafter"/>
</dbReference>
<organism evidence="5">
    <name type="scientific">marine sediment metagenome</name>
    <dbReference type="NCBI Taxonomy" id="412755"/>
    <lineage>
        <taxon>unclassified sequences</taxon>
        <taxon>metagenomes</taxon>
        <taxon>ecological metagenomes</taxon>
    </lineage>
</organism>
<sequence>MILINAKIFSKGLVRIGAILIDNGIINTIKFNPREKDIKKLIEKNNDRKEINCQNKLILPGIIDIHSHLRDMSQVEKETFSTGTKAAAFSGITTVFNMPNTKPPAITAEQVKKWMKKAQDSIFINVGFIAAVPQGIDEGEIKKIIDLGVLGFKIYPLKSLNRINWTKGSNIQKILNISSKYNIPIFIHPDSPILEKKRIEIYQNWLLTKYSQLELHNKLFPYEMEIYYIRLIIHNYLNHIETNKLSPENYPIIHFCHISSKNSFDLIENNLTKRKNLRITYEVTPHHLLLSKTVNLKNDNFGKVLPPLRDEYHSKYLFNKLKEGIIEFVATDHAPHTIKEKSGEFVTVPSGFPGFETYPLVLLDKVCRYELSLENFVRVASENPAKKFNLKNKGFIKEGYDADLFIIEKVPEYSIKSQKFKTKAKFSPFENYNTSIQIWKVLLKGIEINSLNSIPSGQIIKREI</sequence>
<evidence type="ECO:0000256" key="2">
    <source>
        <dbReference type="ARBA" id="ARBA00022723"/>
    </source>
</evidence>
<evidence type="ECO:0000313" key="5">
    <source>
        <dbReference type="EMBL" id="KKM74247.1"/>
    </source>
</evidence>
<keyword evidence="3" id="KW-0378">Hydrolase</keyword>
<protein>
    <recommendedName>
        <fullName evidence="4">Amidohydrolase-related domain-containing protein</fullName>
    </recommendedName>
</protein>
<name>A0A0F9MY92_9ZZZZ</name>
<dbReference type="InterPro" id="IPR011059">
    <property type="entry name" value="Metal-dep_hydrolase_composite"/>
</dbReference>
<dbReference type="SUPFAM" id="SSF51338">
    <property type="entry name" value="Composite domain of metallo-dependent hydrolases"/>
    <property type="match status" value="1"/>
</dbReference>